<sequence length="88" mass="10039">IDHCKLYQCKGTKVNPFSGISEISKFWENIDQISEKFWKAPDGLFWICGNKAYTLLPGKWTRCCTLGIIQPGFFLLPLTMKNDLGIPL</sequence>
<feature type="non-terminal residue" evidence="1">
    <location>
        <position position="88"/>
    </location>
</feature>
<reference evidence="1 2" key="1">
    <citation type="submission" date="2019-09" db="EMBL/GenBank/DDBJ databases">
        <title>Bird 10,000 Genomes (B10K) Project - Family phase.</title>
        <authorList>
            <person name="Zhang G."/>
        </authorList>
    </citation>
    <scope>NUCLEOTIDE SEQUENCE [LARGE SCALE GENOMIC DNA]</scope>
    <source>
        <strain evidence="1">B10K-DU-003-16</strain>
        <tissue evidence="1">Mixed tissue sample</tissue>
    </source>
</reference>
<accession>A0A7K5KHH0</accession>
<name>A0A7K5KHH0_9TYRA</name>
<gene>
    <name evidence="1" type="primary">Erv31_1</name>
    <name evidence="1" type="ORF">MIOMAC_R15846</name>
</gene>
<feature type="non-terminal residue" evidence="1">
    <location>
        <position position="1"/>
    </location>
</feature>
<proteinExistence type="predicted"/>
<keyword evidence="2" id="KW-1185">Reference proteome</keyword>
<comment type="caution">
    <text evidence="1">The sequence shown here is derived from an EMBL/GenBank/DDBJ whole genome shotgun (WGS) entry which is preliminary data.</text>
</comment>
<evidence type="ECO:0000313" key="2">
    <source>
        <dbReference type="Proteomes" id="UP000525714"/>
    </source>
</evidence>
<dbReference type="EMBL" id="VYZC01000898">
    <property type="protein sequence ID" value="NWT05689.1"/>
    <property type="molecule type" value="Genomic_DNA"/>
</dbReference>
<dbReference type="Proteomes" id="UP000525714">
    <property type="component" value="Unassembled WGS sequence"/>
</dbReference>
<protein>
    <submittedName>
        <fullName evidence="1">ENR1 protein</fullName>
    </submittedName>
</protein>
<organism evidence="1 2">
    <name type="scientific">Mionectes macconnelli</name>
    <name type="common">McConnell's flycatcher</name>
    <dbReference type="NCBI Taxonomy" id="254557"/>
    <lineage>
        <taxon>Eukaryota</taxon>
        <taxon>Metazoa</taxon>
        <taxon>Chordata</taxon>
        <taxon>Craniata</taxon>
        <taxon>Vertebrata</taxon>
        <taxon>Euteleostomi</taxon>
        <taxon>Archelosauria</taxon>
        <taxon>Archosauria</taxon>
        <taxon>Dinosauria</taxon>
        <taxon>Saurischia</taxon>
        <taxon>Theropoda</taxon>
        <taxon>Coelurosauria</taxon>
        <taxon>Aves</taxon>
        <taxon>Neognathae</taxon>
        <taxon>Neoaves</taxon>
        <taxon>Telluraves</taxon>
        <taxon>Australaves</taxon>
        <taxon>Passeriformes</taxon>
        <taxon>Tyrannidae</taxon>
        <taxon>Mionectes</taxon>
    </lineage>
</organism>
<dbReference type="AlphaFoldDB" id="A0A7K5KHH0"/>
<evidence type="ECO:0000313" key="1">
    <source>
        <dbReference type="EMBL" id="NWT05689.1"/>
    </source>
</evidence>